<dbReference type="EMBL" id="JAGDFL010000054">
    <property type="protein sequence ID" value="KAG7399401.1"/>
    <property type="molecule type" value="Genomic_DNA"/>
</dbReference>
<evidence type="ECO:0000313" key="3">
    <source>
        <dbReference type="EMBL" id="KAG7399401.1"/>
    </source>
</evidence>
<proteinExistence type="predicted"/>
<feature type="compositionally biased region" description="Polar residues" evidence="1">
    <location>
        <begin position="77"/>
        <end position="87"/>
    </location>
</feature>
<organism evidence="3 4">
    <name type="scientific">Phytophthora boehmeriae</name>
    <dbReference type="NCBI Taxonomy" id="109152"/>
    <lineage>
        <taxon>Eukaryota</taxon>
        <taxon>Sar</taxon>
        <taxon>Stramenopiles</taxon>
        <taxon>Oomycota</taxon>
        <taxon>Peronosporomycetes</taxon>
        <taxon>Peronosporales</taxon>
        <taxon>Peronosporaceae</taxon>
        <taxon>Phytophthora</taxon>
    </lineage>
</organism>
<dbReference type="Proteomes" id="UP000693981">
    <property type="component" value="Unassembled WGS sequence"/>
</dbReference>
<feature type="chain" id="PRO_5035819860" description="RxLR effector protein" evidence="2">
    <location>
        <begin position="25"/>
        <end position="124"/>
    </location>
</feature>
<feature type="signal peptide" evidence="2">
    <location>
        <begin position="1"/>
        <end position="24"/>
    </location>
</feature>
<accession>A0A8T1X1F1</accession>
<reference evidence="3" key="1">
    <citation type="submission" date="2021-02" db="EMBL/GenBank/DDBJ databases">
        <authorList>
            <person name="Palmer J.M."/>
        </authorList>
    </citation>
    <scope>NUCLEOTIDE SEQUENCE</scope>
    <source>
        <strain evidence="3">SCRP23</strain>
    </source>
</reference>
<feature type="region of interest" description="Disordered" evidence="1">
    <location>
        <begin position="41"/>
        <end position="89"/>
    </location>
</feature>
<feature type="compositionally biased region" description="Basic and acidic residues" evidence="1">
    <location>
        <begin position="47"/>
        <end position="62"/>
    </location>
</feature>
<keyword evidence="2" id="KW-0732">Signal</keyword>
<comment type="caution">
    <text evidence="3">The sequence shown here is derived from an EMBL/GenBank/DDBJ whole genome shotgun (WGS) entry which is preliminary data.</text>
</comment>
<evidence type="ECO:0000256" key="2">
    <source>
        <dbReference type="SAM" id="SignalP"/>
    </source>
</evidence>
<dbReference type="AlphaFoldDB" id="A0A8T1X1F1"/>
<name>A0A8T1X1F1_9STRA</name>
<keyword evidence="4" id="KW-1185">Reference proteome</keyword>
<evidence type="ECO:0000313" key="4">
    <source>
        <dbReference type="Proteomes" id="UP000693981"/>
    </source>
</evidence>
<gene>
    <name evidence="3" type="ORF">PHYBOEH_008915</name>
</gene>
<evidence type="ECO:0000256" key="1">
    <source>
        <dbReference type="SAM" id="MobiDB-lite"/>
    </source>
</evidence>
<protein>
    <recommendedName>
        <fullName evidence="5">RxLR effector protein</fullName>
    </recommendedName>
</protein>
<sequence>MRLDHFVVAATAALLATNANPVFAGNVGETHAATTHAKSFSFDYGDQDDRSTGLSAEKEERLTGVTAAAAAGGRSNGDANRSTTTSDEPGFWDKVTSWWKRTFGNQAENSSTSTRRLRLKLPVA</sequence>
<evidence type="ECO:0008006" key="5">
    <source>
        <dbReference type="Google" id="ProtNLM"/>
    </source>
</evidence>